<evidence type="ECO:0000259" key="1">
    <source>
        <dbReference type="Pfam" id="PF00656"/>
    </source>
</evidence>
<dbReference type="Gene3D" id="3.40.50.1460">
    <property type="match status" value="1"/>
</dbReference>
<evidence type="ECO:0000313" key="3">
    <source>
        <dbReference type="Proteomes" id="UP001209654"/>
    </source>
</evidence>
<dbReference type="InterPro" id="IPR011600">
    <property type="entry name" value="Pept_C14_caspase"/>
</dbReference>
<keyword evidence="3" id="KW-1185">Reference proteome</keyword>
<protein>
    <recommendedName>
        <fullName evidence="1">Peptidase C14 caspase domain-containing protein</fullName>
    </recommendedName>
</protein>
<organism evidence="2 3">
    <name type="scientific">Arthrobacter mangrovi</name>
    <dbReference type="NCBI Taxonomy" id="2966350"/>
    <lineage>
        <taxon>Bacteria</taxon>
        <taxon>Bacillati</taxon>
        <taxon>Actinomycetota</taxon>
        <taxon>Actinomycetes</taxon>
        <taxon>Micrococcales</taxon>
        <taxon>Micrococcaceae</taxon>
        <taxon>Arthrobacter</taxon>
    </lineage>
</organism>
<name>A0ABQ5MW60_9MICC</name>
<sequence>MADYAVVVGISRYPKFAAPGANADLQGPDTDAADIRDWLLAPDGGALSPENVRMVRSADFEPPRPEEPQPEEAKIRRVLTWIEEETARTMGGRLYLYFSGHGFAPVLEEGALFTAEATLSVPSYVYAYDWMRNFRKALRFREYVLWMDCCMTSQQSIPVSSVPIRAGSGTGVPGPAFVAVAAQTKSALEHPMPDGKVHGVFSYTLLQGLRGGATDEHGRITGESLKAFLHDTMPEFLPEQVRNSSAVDLHPFIRADAGITFRRLHSRPTYPVRLGLPPNAAGQPLKLWTGRPHAAVVDQKITGSFWQGQLARGLYVAEMPDAGIRQGFQVTGAGPLDIELKQTGRRVRPPHPTQLYGIDVEANNPAATVSVLDHNLNRIFSDTGALHEFDAPGVYKIRIELGRDISSVTEDVILLDDHLAAASPAPAVPSPAPIPGSAMVHESHVEPFVKAVERAGAAGGPVGSTLSVLARYWLEADRLPGQPGHPMEGLELVSPSGGVVAGLLEHSQLQHGSSAEPVAVWERELEPGPYYLRHTFRSGRIGEATVMACAGWVTQVALQRSPALLIPGVGENDIVPIVDAAVFMRRAGGSARETDAASEEDQVLETARLALAQGRDLLGKPHGSGLQKLLLEEYEDPIAAIIGSYLLLIAMEGAQGGTPSQHEQLDAAVVRLRQKVEGFHPDIAALSLRCTDPALRWQEPFPVPPIFKYGWKLLTQASYANSRLIPDELWQRVHAVTNFGPFLTWAADPGAKLLHARQLARWAKDNAPQEDEEATRRLLIPASAAKTILGNDSV</sequence>
<comment type="caution">
    <text evidence="2">The sequence shown here is derived from an EMBL/GenBank/DDBJ whole genome shotgun (WGS) entry which is preliminary data.</text>
</comment>
<proteinExistence type="predicted"/>
<accession>A0ABQ5MW60</accession>
<dbReference type="Proteomes" id="UP001209654">
    <property type="component" value="Unassembled WGS sequence"/>
</dbReference>
<dbReference type="RefSeq" id="WP_264796313.1">
    <property type="nucleotide sequence ID" value="NZ_BRVS01000013.1"/>
</dbReference>
<feature type="domain" description="Peptidase C14 caspase" evidence="1">
    <location>
        <begin position="4"/>
        <end position="214"/>
    </location>
</feature>
<dbReference type="Pfam" id="PF00656">
    <property type="entry name" value="Peptidase_C14"/>
    <property type="match status" value="1"/>
</dbReference>
<gene>
    <name evidence="2" type="ORF">AHIS1636_26590</name>
</gene>
<reference evidence="2 3" key="1">
    <citation type="journal article" date="2023" name="Int. J. Syst. Evol. Microbiol.">
        <title>Arthrobacter mangrovi sp. nov., an actinobacterium isolated from the rhizosphere of a mangrove.</title>
        <authorList>
            <person name="Hamada M."/>
            <person name="Saitou S."/>
            <person name="Enomoto N."/>
            <person name="Nanri K."/>
            <person name="Hidaka K."/>
            <person name="Miura T."/>
            <person name="Tamura T."/>
        </authorList>
    </citation>
    <scope>NUCLEOTIDE SEQUENCE [LARGE SCALE GENOMIC DNA]</scope>
    <source>
        <strain evidence="2 3">NBRC 112813</strain>
    </source>
</reference>
<dbReference type="EMBL" id="BRVS01000013">
    <property type="protein sequence ID" value="GLB68217.1"/>
    <property type="molecule type" value="Genomic_DNA"/>
</dbReference>
<evidence type="ECO:0000313" key="2">
    <source>
        <dbReference type="EMBL" id="GLB68217.1"/>
    </source>
</evidence>